<dbReference type="CDD" id="cd18756">
    <property type="entry name" value="PIN_MtVapC15-VapC11-like"/>
    <property type="match status" value="1"/>
</dbReference>
<comment type="function">
    <text evidence="6">Toxic component of a toxin-antitoxin (TA) system. An RNase.</text>
</comment>
<dbReference type="InterPro" id="IPR029060">
    <property type="entry name" value="PIN-like_dom_sf"/>
</dbReference>
<dbReference type="Proteomes" id="UP001501747">
    <property type="component" value="Unassembled WGS sequence"/>
</dbReference>
<keyword evidence="5 6" id="KW-0460">Magnesium</keyword>
<keyword evidence="1 6" id="KW-1277">Toxin-antitoxin system</keyword>
<reference evidence="9" key="1">
    <citation type="journal article" date="2019" name="Int. J. Syst. Evol. Microbiol.">
        <title>The Global Catalogue of Microorganisms (GCM) 10K type strain sequencing project: providing services to taxonomists for standard genome sequencing and annotation.</title>
        <authorList>
            <consortium name="The Broad Institute Genomics Platform"/>
            <consortium name="The Broad Institute Genome Sequencing Center for Infectious Disease"/>
            <person name="Wu L."/>
            <person name="Ma J."/>
        </authorList>
    </citation>
    <scope>NUCLEOTIDE SEQUENCE [LARGE SCALE GENOMIC DNA]</scope>
    <source>
        <strain evidence="9">JCM 17342</strain>
    </source>
</reference>
<gene>
    <name evidence="8" type="primary">vapc11</name>
    <name evidence="6" type="synonym">vapC</name>
    <name evidence="8" type="ORF">GCM10022247_08210</name>
</gene>
<keyword evidence="2 6" id="KW-0540">Nuclease</keyword>
<dbReference type="SUPFAM" id="SSF88723">
    <property type="entry name" value="PIN domain-like"/>
    <property type="match status" value="1"/>
</dbReference>
<evidence type="ECO:0000256" key="4">
    <source>
        <dbReference type="ARBA" id="ARBA00022801"/>
    </source>
</evidence>
<dbReference type="EMBL" id="BAABAL010000005">
    <property type="protein sequence ID" value="GAA3991661.1"/>
    <property type="molecule type" value="Genomic_DNA"/>
</dbReference>
<dbReference type="InterPro" id="IPR002716">
    <property type="entry name" value="PIN_dom"/>
</dbReference>
<dbReference type="HAMAP" id="MF_00265">
    <property type="entry name" value="VapC_Nob1"/>
    <property type="match status" value="1"/>
</dbReference>
<dbReference type="PANTHER" id="PTHR42740:SF1">
    <property type="entry name" value="RIBONUCLEASE VAPC3"/>
    <property type="match status" value="1"/>
</dbReference>
<evidence type="ECO:0000256" key="1">
    <source>
        <dbReference type="ARBA" id="ARBA00022649"/>
    </source>
</evidence>
<comment type="similarity">
    <text evidence="6">Belongs to the PINc/VapC protein family.</text>
</comment>
<comment type="cofactor">
    <cofactor evidence="6">
        <name>Mg(2+)</name>
        <dbReference type="ChEBI" id="CHEBI:18420"/>
    </cofactor>
</comment>
<keyword evidence="4 6" id="KW-0378">Hydrolase</keyword>
<feature type="domain" description="PIN" evidence="7">
    <location>
        <begin position="5"/>
        <end position="123"/>
    </location>
</feature>
<evidence type="ECO:0000256" key="6">
    <source>
        <dbReference type="HAMAP-Rule" id="MF_00265"/>
    </source>
</evidence>
<keyword evidence="6" id="KW-0800">Toxin</keyword>
<dbReference type="Gene3D" id="3.40.50.1010">
    <property type="entry name" value="5'-nuclease"/>
    <property type="match status" value="1"/>
</dbReference>
<proteinExistence type="inferred from homology"/>
<dbReference type="EC" id="3.1.-.-" evidence="6"/>
<accession>A0ABP7R2E7</accession>
<sequence>MALCLIDSSAWIDWFRGRDSSASATMERLIQQPDVIATTQPVVMELRGGAAPAALARVEQIMNSLVQLDIDPAIDFHQASDLYRAVRRSGHTVRSMVDCLIASVALRHDVVLMHKDADYERIAAVAPKLRSQMLV</sequence>
<protein>
    <recommendedName>
        <fullName evidence="6">Ribonuclease VapC</fullName>
        <shortName evidence="6">RNase VapC</shortName>
        <ecNumber evidence="6">3.1.-.-</ecNumber>
    </recommendedName>
    <alternativeName>
        <fullName evidence="6">Toxin VapC</fullName>
    </alternativeName>
</protein>
<evidence type="ECO:0000259" key="7">
    <source>
        <dbReference type="Pfam" id="PF01850"/>
    </source>
</evidence>
<comment type="caution">
    <text evidence="8">The sequence shown here is derived from an EMBL/GenBank/DDBJ whole genome shotgun (WGS) entry which is preliminary data.</text>
</comment>
<feature type="binding site" evidence="6">
    <location>
        <position position="98"/>
    </location>
    <ligand>
        <name>Mg(2+)</name>
        <dbReference type="ChEBI" id="CHEBI:18420"/>
    </ligand>
</feature>
<dbReference type="PANTHER" id="PTHR42740">
    <property type="entry name" value="RIBONUCLEASE VAPC3"/>
    <property type="match status" value="1"/>
</dbReference>
<keyword evidence="9" id="KW-1185">Reference proteome</keyword>
<evidence type="ECO:0000256" key="5">
    <source>
        <dbReference type="ARBA" id="ARBA00022842"/>
    </source>
</evidence>
<dbReference type="RefSeq" id="WP_344871148.1">
    <property type="nucleotide sequence ID" value="NZ_BAABAL010000005.1"/>
</dbReference>
<evidence type="ECO:0000313" key="9">
    <source>
        <dbReference type="Proteomes" id="UP001501747"/>
    </source>
</evidence>
<dbReference type="InterPro" id="IPR022907">
    <property type="entry name" value="VapC_family"/>
</dbReference>
<feature type="binding site" evidence="6">
    <location>
        <position position="7"/>
    </location>
    <ligand>
        <name>Mg(2+)</name>
        <dbReference type="ChEBI" id="CHEBI:18420"/>
    </ligand>
</feature>
<evidence type="ECO:0000256" key="3">
    <source>
        <dbReference type="ARBA" id="ARBA00022723"/>
    </source>
</evidence>
<dbReference type="InterPro" id="IPR051749">
    <property type="entry name" value="PINc/VapC_TA_RNase"/>
</dbReference>
<evidence type="ECO:0000256" key="2">
    <source>
        <dbReference type="ARBA" id="ARBA00022722"/>
    </source>
</evidence>
<organism evidence="8 9">
    <name type="scientific">Allokutzneria multivorans</name>
    <dbReference type="NCBI Taxonomy" id="1142134"/>
    <lineage>
        <taxon>Bacteria</taxon>
        <taxon>Bacillati</taxon>
        <taxon>Actinomycetota</taxon>
        <taxon>Actinomycetes</taxon>
        <taxon>Pseudonocardiales</taxon>
        <taxon>Pseudonocardiaceae</taxon>
        <taxon>Allokutzneria</taxon>
    </lineage>
</organism>
<name>A0ABP7R2E7_9PSEU</name>
<dbReference type="Pfam" id="PF01850">
    <property type="entry name" value="PIN"/>
    <property type="match status" value="1"/>
</dbReference>
<keyword evidence="3 6" id="KW-0479">Metal-binding</keyword>
<evidence type="ECO:0000313" key="8">
    <source>
        <dbReference type="EMBL" id="GAA3991661.1"/>
    </source>
</evidence>